<keyword evidence="5" id="KW-0267">Excision nuclease</keyword>
<dbReference type="Pfam" id="PF00867">
    <property type="entry name" value="XPG_I"/>
    <property type="match status" value="1"/>
</dbReference>
<evidence type="ECO:0000256" key="1">
    <source>
        <dbReference type="ARBA" id="ARBA00022722"/>
    </source>
</evidence>
<comment type="similarity">
    <text evidence="5">Belongs to the XPG/RAD2 endonuclease family. EXO1 subfamily.</text>
</comment>
<dbReference type="SMART" id="SM00485">
    <property type="entry name" value="XPGN"/>
    <property type="match status" value="1"/>
</dbReference>
<dbReference type="SMART" id="SM00279">
    <property type="entry name" value="HhH2"/>
    <property type="match status" value="1"/>
</dbReference>
<evidence type="ECO:0000256" key="2">
    <source>
        <dbReference type="ARBA" id="ARBA00022723"/>
    </source>
</evidence>
<keyword evidence="5" id="KW-0238">DNA-binding</keyword>
<feature type="domain" description="XPG N-terminal" evidence="9">
    <location>
        <begin position="1"/>
        <end position="105"/>
    </location>
</feature>
<feature type="coiled-coil region" evidence="6">
    <location>
        <begin position="96"/>
        <end position="139"/>
    </location>
</feature>
<sequence>MGVKDLVPWAKKVHPEAFTQFPLRWASPEFKGKRVAIDATLMTNRYHFASRDGPFKGKGEIIGWYNLISEMRAYGVKPIAIWDERGKRDWKAPEAYKRLTARANHLARRNHELERSVRLESLRETLTEFQAMAEEEKDIVRAHWETTRFMFLRPKEETTLDWDEPPDSSELPPIPKSEQSLPPPLPPPRPTLIQDIPLPSSQEIQTSTDDIPPTPPPTPPLPEGITSPSKASQLTSTLSEADGQVIDRVISMIDTLAPLIQEYRESQRKGTDRVGSEDLELLNGDIVEMEEELREWIPSKSPRQEEDKEEKVEELNLAIEELLPSTNVGESPRQRALSMEEGEIITEMLSSPPSPPFKAVETLEEEVYPTPPATPEPEVEDEGKAEVGIEEEDTKIDPMLRLDRLIEELPSTLNIYERALDIPSAGDHEDCKELLKIMGVPVLEAKIPYEAEGLASALAKNGLVDYVGTEDSDVLAYDAPLLKNLSPITTSLSLISGPRLRQLTGLPPNSYLDFLILLGTDASPRIPKVGPVTALKLIRQHGTIENILENEAKVLDKLEESIGRNKFMEMVDNARKVFTELPPTIQWEGEGMEELEEKGWDEGEVERFLEERHGIKLV</sequence>
<dbReference type="GeneID" id="30205282"/>
<accession>A0A1B9GED5</accession>
<evidence type="ECO:0000256" key="6">
    <source>
        <dbReference type="SAM" id="Coils"/>
    </source>
</evidence>
<keyword evidence="12" id="KW-1185">Reference proteome</keyword>
<dbReference type="GO" id="GO:0003677">
    <property type="term" value="F:DNA binding"/>
    <property type="evidence" value="ECO:0007669"/>
    <property type="project" value="UniProtKB-UniRule"/>
</dbReference>
<evidence type="ECO:0000313" key="12">
    <source>
        <dbReference type="Proteomes" id="UP000092730"/>
    </source>
</evidence>
<dbReference type="EMBL" id="CP144541">
    <property type="protein sequence ID" value="WVW80218.1"/>
    <property type="molecule type" value="Genomic_DNA"/>
</dbReference>
<dbReference type="InterPro" id="IPR006084">
    <property type="entry name" value="XPG/Rad2"/>
</dbReference>
<dbReference type="PRINTS" id="PR00853">
    <property type="entry name" value="XPGRADSUPER"/>
</dbReference>
<dbReference type="Pfam" id="PF00752">
    <property type="entry name" value="XPG_N"/>
    <property type="match status" value="1"/>
</dbReference>
<dbReference type="VEuPathDB" id="FungiDB:I302_00883"/>
<keyword evidence="2 5" id="KW-0479">Metal-binding</keyword>
<dbReference type="Proteomes" id="UP000092730">
    <property type="component" value="Chromosome 1"/>
</dbReference>
<evidence type="ECO:0000313" key="10">
    <source>
        <dbReference type="EMBL" id="OCF29380.1"/>
    </source>
</evidence>
<dbReference type="EMBL" id="KI894018">
    <property type="protein sequence ID" value="OCF29380.1"/>
    <property type="molecule type" value="Genomic_DNA"/>
</dbReference>
<dbReference type="KEGG" id="kbi:30205282"/>
<feature type="domain" description="XPG-I" evidence="8">
    <location>
        <begin position="436"/>
        <end position="505"/>
    </location>
</feature>
<keyword evidence="4 5" id="KW-0460">Magnesium</keyword>
<keyword evidence="5" id="KW-0227">DNA damage</keyword>
<comment type="cofactor">
    <cofactor evidence="5">
        <name>Mg(2+)</name>
        <dbReference type="ChEBI" id="CHEBI:18420"/>
    </cofactor>
    <text evidence="5">Binds 2 magnesium ions per subunit. They probably participate in the reaction catalyzed by the enzyme. May bind an additional third magnesium ion after substrate binding.</text>
</comment>
<evidence type="ECO:0000259" key="8">
    <source>
        <dbReference type="SMART" id="SM00484"/>
    </source>
</evidence>
<keyword evidence="3 5" id="KW-0378">Hydrolase</keyword>
<keyword evidence="5" id="KW-0269">Exonuclease</keyword>
<dbReference type="InterPro" id="IPR008918">
    <property type="entry name" value="HhH2"/>
</dbReference>
<dbReference type="SMART" id="SM00484">
    <property type="entry name" value="XPGI"/>
    <property type="match status" value="1"/>
</dbReference>
<protein>
    <recommendedName>
        <fullName evidence="5">Exonuclease 1</fullName>
        <ecNumber evidence="5">3.1.-.-</ecNumber>
    </recommendedName>
</protein>
<dbReference type="OrthoDB" id="31113at2759"/>
<dbReference type="InterPro" id="IPR029060">
    <property type="entry name" value="PIN-like_dom_sf"/>
</dbReference>
<comment type="function">
    <text evidence="5">5'-&gt;3' double-stranded DNA exonuclease which may also possess a cryptic 3'-&gt;5' double-stranded DNA exonuclease activity. Functions in DNA mismatch repair.</text>
</comment>
<evidence type="ECO:0000256" key="7">
    <source>
        <dbReference type="SAM" id="MobiDB-lite"/>
    </source>
</evidence>
<evidence type="ECO:0000259" key="9">
    <source>
        <dbReference type="SMART" id="SM00485"/>
    </source>
</evidence>
<keyword evidence="5" id="KW-0234">DNA repair</keyword>
<keyword evidence="5" id="KW-0539">Nucleus</keyword>
<evidence type="ECO:0000256" key="5">
    <source>
        <dbReference type="RuleBase" id="RU910737"/>
    </source>
</evidence>
<keyword evidence="5" id="KW-0228">DNA excision</keyword>
<name>A0A1B9GED5_9TREE</name>
<dbReference type="STRING" id="1296100.A0A1B9GED5"/>
<dbReference type="GO" id="GO:0035312">
    <property type="term" value="F:5'-3' DNA exonuclease activity"/>
    <property type="evidence" value="ECO:0007669"/>
    <property type="project" value="UniProtKB-UniRule"/>
</dbReference>
<feature type="compositionally biased region" description="Pro residues" evidence="7">
    <location>
        <begin position="212"/>
        <end position="222"/>
    </location>
</feature>
<feature type="region of interest" description="Disordered" evidence="7">
    <location>
        <begin position="157"/>
        <end position="238"/>
    </location>
</feature>
<reference evidence="10" key="1">
    <citation type="submission" date="2013-07" db="EMBL/GenBank/DDBJ databases">
        <title>The Genome Sequence of Cryptococcus bestiolae CBS10118.</title>
        <authorList>
            <consortium name="The Broad Institute Genome Sequencing Platform"/>
            <person name="Cuomo C."/>
            <person name="Litvintseva A."/>
            <person name="Chen Y."/>
            <person name="Heitman J."/>
            <person name="Sun S."/>
            <person name="Springer D."/>
            <person name="Dromer F."/>
            <person name="Young S.K."/>
            <person name="Zeng Q."/>
            <person name="Gargeya S."/>
            <person name="Fitzgerald M."/>
            <person name="Abouelleil A."/>
            <person name="Alvarado L."/>
            <person name="Berlin A.M."/>
            <person name="Chapman S.B."/>
            <person name="Dewar J."/>
            <person name="Goldberg J."/>
            <person name="Griggs A."/>
            <person name="Gujja S."/>
            <person name="Hansen M."/>
            <person name="Howarth C."/>
            <person name="Imamovic A."/>
            <person name="Larimer J."/>
            <person name="McCowan C."/>
            <person name="Murphy C."/>
            <person name="Pearson M."/>
            <person name="Priest M."/>
            <person name="Roberts A."/>
            <person name="Saif S."/>
            <person name="Shea T."/>
            <person name="Sykes S."/>
            <person name="Wortman J."/>
            <person name="Nusbaum C."/>
            <person name="Birren B."/>
        </authorList>
    </citation>
    <scope>NUCLEOTIDE SEQUENCE [LARGE SCALE GENOMIC DNA]</scope>
    <source>
        <strain evidence="10">CBS 10118</strain>
    </source>
</reference>
<dbReference type="GO" id="GO:0017108">
    <property type="term" value="F:5'-flap endonuclease activity"/>
    <property type="evidence" value="ECO:0007669"/>
    <property type="project" value="TreeGrafter"/>
</dbReference>
<comment type="subcellular location">
    <subcellularLocation>
        <location evidence="5">Nucleus</location>
    </subcellularLocation>
</comment>
<dbReference type="GO" id="GO:0005634">
    <property type="term" value="C:nucleus"/>
    <property type="evidence" value="ECO:0007669"/>
    <property type="project" value="UniProtKB-SubCell"/>
</dbReference>
<dbReference type="GO" id="GO:0006310">
    <property type="term" value="P:DNA recombination"/>
    <property type="evidence" value="ECO:0007669"/>
    <property type="project" value="TreeGrafter"/>
</dbReference>
<gene>
    <name evidence="10" type="ORF">I302_00883</name>
    <name evidence="11" type="ORF">I302_102195</name>
</gene>
<dbReference type="Gene3D" id="1.10.150.20">
    <property type="entry name" value="5' to 3' exonuclease, C-terminal subdomain"/>
    <property type="match status" value="1"/>
</dbReference>
<feature type="region of interest" description="Disordered" evidence="7">
    <location>
        <begin position="368"/>
        <end position="387"/>
    </location>
</feature>
<evidence type="ECO:0000256" key="3">
    <source>
        <dbReference type="ARBA" id="ARBA00022801"/>
    </source>
</evidence>
<evidence type="ECO:0000256" key="4">
    <source>
        <dbReference type="ARBA" id="ARBA00022842"/>
    </source>
</evidence>
<dbReference type="EC" id="3.1.-.-" evidence="5"/>
<dbReference type="InterPro" id="IPR006085">
    <property type="entry name" value="XPG_DNA_repair_N"/>
</dbReference>
<dbReference type="InterPro" id="IPR006086">
    <property type="entry name" value="XPG-I_dom"/>
</dbReference>
<dbReference type="GO" id="GO:0046872">
    <property type="term" value="F:metal ion binding"/>
    <property type="evidence" value="ECO:0007669"/>
    <property type="project" value="UniProtKB-UniRule"/>
</dbReference>
<dbReference type="AlphaFoldDB" id="A0A1B9GED5"/>
<proteinExistence type="inferred from homology"/>
<feature type="compositionally biased region" description="Polar residues" evidence="7">
    <location>
        <begin position="229"/>
        <end position="238"/>
    </location>
</feature>
<dbReference type="PANTHER" id="PTHR11081:SF8">
    <property type="entry name" value="EXONUCLEASE 1"/>
    <property type="match status" value="1"/>
</dbReference>
<dbReference type="InterPro" id="IPR036279">
    <property type="entry name" value="5-3_exonuclease_C_sf"/>
</dbReference>
<dbReference type="GO" id="GO:0006298">
    <property type="term" value="P:mismatch repair"/>
    <property type="evidence" value="ECO:0007669"/>
    <property type="project" value="TreeGrafter"/>
</dbReference>
<keyword evidence="6" id="KW-0175">Coiled coil</keyword>
<dbReference type="SUPFAM" id="SSF47807">
    <property type="entry name" value="5' to 3' exonuclease, C-terminal subdomain"/>
    <property type="match status" value="1"/>
</dbReference>
<dbReference type="Gene3D" id="3.40.50.1010">
    <property type="entry name" value="5'-nuclease"/>
    <property type="match status" value="2"/>
</dbReference>
<reference evidence="11" key="2">
    <citation type="submission" date="2013-07" db="EMBL/GenBank/DDBJ databases">
        <authorList>
            <consortium name="The Broad Institute Genome Sequencing Platform"/>
            <person name="Cuomo C."/>
            <person name="Litvintseva A."/>
            <person name="Chen Y."/>
            <person name="Heitman J."/>
            <person name="Sun S."/>
            <person name="Springer D."/>
            <person name="Dromer F."/>
            <person name="Young S.K."/>
            <person name="Zeng Q."/>
            <person name="Gargeya S."/>
            <person name="Fitzgerald M."/>
            <person name="Abouelleil A."/>
            <person name="Alvarado L."/>
            <person name="Berlin A.M."/>
            <person name="Chapman S.B."/>
            <person name="Dewar J."/>
            <person name="Goldberg J."/>
            <person name="Griggs A."/>
            <person name="Gujja S."/>
            <person name="Hansen M."/>
            <person name="Howarth C."/>
            <person name="Imamovic A."/>
            <person name="Larimer J."/>
            <person name="McCowan C."/>
            <person name="Murphy C."/>
            <person name="Pearson M."/>
            <person name="Priest M."/>
            <person name="Roberts A."/>
            <person name="Saif S."/>
            <person name="Shea T."/>
            <person name="Sykes S."/>
            <person name="Wortman J."/>
            <person name="Nusbaum C."/>
            <person name="Birren B."/>
        </authorList>
    </citation>
    <scope>NUCLEOTIDE SEQUENCE</scope>
    <source>
        <strain evidence="11">CBS 10118</strain>
    </source>
</reference>
<feature type="compositionally biased region" description="Pro residues" evidence="7">
    <location>
        <begin position="181"/>
        <end position="190"/>
    </location>
</feature>
<dbReference type="RefSeq" id="XP_019050450.1">
    <property type="nucleotide sequence ID" value="XM_019187572.1"/>
</dbReference>
<reference evidence="10" key="3">
    <citation type="submission" date="2014-01" db="EMBL/GenBank/DDBJ databases">
        <title>Evolution of pathogenesis and genome organization in the Tremellales.</title>
        <authorList>
            <person name="Cuomo C."/>
            <person name="Litvintseva A."/>
            <person name="Heitman J."/>
            <person name="Chen Y."/>
            <person name="Sun S."/>
            <person name="Springer D."/>
            <person name="Dromer F."/>
            <person name="Young S."/>
            <person name="Zeng Q."/>
            <person name="Chapman S."/>
            <person name="Gujja S."/>
            <person name="Saif S."/>
            <person name="Birren B."/>
        </authorList>
    </citation>
    <scope>NUCLEOTIDE SEQUENCE</scope>
    <source>
        <strain evidence="10">CBS 10118</strain>
    </source>
</reference>
<evidence type="ECO:0000313" key="11">
    <source>
        <dbReference type="EMBL" id="WVW80218.1"/>
    </source>
</evidence>
<keyword evidence="1 5" id="KW-0540">Nuclease</keyword>
<organism evidence="10">
    <name type="scientific">Kwoniella bestiolae CBS 10118</name>
    <dbReference type="NCBI Taxonomy" id="1296100"/>
    <lineage>
        <taxon>Eukaryota</taxon>
        <taxon>Fungi</taxon>
        <taxon>Dikarya</taxon>
        <taxon>Basidiomycota</taxon>
        <taxon>Agaricomycotina</taxon>
        <taxon>Tremellomycetes</taxon>
        <taxon>Tremellales</taxon>
        <taxon>Cryptococcaceae</taxon>
        <taxon>Kwoniella</taxon>
    </lineage>
</organism>
<reference evidence="11" key="4">
    <citation type="submission" date="2024-02" db="EMBL/GenBank/DDBJ databases">
        <title>Comparative genomics of Cryptococcus and Kwoniella reveals pathogenesis evolution and contrasting modes of karyotype evolution via chromosome fusion or intercentromeric recombination.</title>
        <authorList>
            <person name="Coelho M.A."/>
            <person name="David-Palma M."/>
            <person name="Shea T."/>
            <person name="Bowers K."/>
            <person name="McGinley-Smith S."/>
            <person name="Mohammad A.W."/>
            <person name="Gnirke A."/>
            <person name="Yurkov A.M."/>
            <person name="Nowrousian M."/>
            <person name="Sun S."/>
            <person name="Cuomo C.A."/>
            <person name="Heitman J."/>
        </authorList>
    </citation>
    <scope>NUCLEOTIDE SEQUENCE</scope>
    <source>
        <strain evidence="11">CBS 10118</strain>
    </source>
</reference>
<dbReference type="SUPFAM" id="SSF88723">
    <property type="entry name" value="PIN domain-like"/>
    <property type="match status" value="1"/>
</dbReference>
<dbReference type="PANTHER" id="PTHR11081">
    <property type="entry name" value="FLAP ENDONUCLEASE FAMILY MEMBER"/>
    <property type="match status" value="1"/>
</dbReference>